<organism evidence="1 2">
    <name type="scientific">Plakobranchus ocellatus</name>
    <dbReference type="NCBI Taxonomy" id="259542"/>
    <lineage>
        <taxon>Eukaryota</taxon>
        <taxon>Metazoa</taxon>
        <taxon>Spiralia</taxon>
        <taxon>Lophotrochozoa</taxon>
        <taxon>Mollusca</taxon>
        <taxon>Gastropoda</taxon>
        <taxon>Heterobranchia</taxon>
        <taxon>Euthyneura</taxon>
        <taxon>Panpulmonata</taxon>
        <taxon>Sacoglossa</taxon>
        <taxon>Placobranchoidea</taxon>
        <taxon>Plakobranchidae</taxon>
        <taxon>Plakobranchus</taxon>
    </lineage>
</organism>
<gene>
    <name evidence="1" type="ORF">PoB_003762300</name>
</gene>
<evidence type="ECO:0000313" key="2">
    <source>
        <dbReference type="Proteomes" id="UP000735302"/>
    </source>
</evidence>
<keyword evidence="2" id="KW-1185">Reference proteome</keyword>
<dbReference type="AlphaFoldDB" id="A0AAV4AWA8"/>
<proteinExistence type="predicted"/>
<dbReference type="EMBL" id="BLXT01004219">
    <property type="protein sequence ID" value="GFO11118.1"/>
    <property type="molecule type" value="Genomic_DNA"/>
</dbReference>
<reference evidence="1 2" key="1">
    <citation type="journal article" date="2021" name="Elife">
        <title>Chloroplast acquisition without the gene transfer in kleptoplastic sea slugs, Plakobranchus ocellatus.</title>
        <authorList>
            <person name="Maeda T."/>
            <person name="Takahashi S."/>
            <person name="Yoshida T."/>
            <person name="Shimamura S."/>
            <person name="Takaki Y."/>
            <person name="Nagai Y."/>
            <person name="Toyoda A."/>
            <person name="Suzuki Y."/>
            <person name="Arimoto A."/>
            <person name="Ishii H."/>
            <person name="Satoh N."/>
            <person name="Nishiyama T."/>
            <person name="Hasebe M."/>
            <person name="Maruyama T."/>
            <person name="Minagawa J."/>
            <person name="Obokata J."/>
            <person name="Shigenobu S."/>
        </authorList>
    </citation>
    <scope>NUCLEOTIDE SEQUENCE [LARGE SCALE GENOMIC DNA]</scope>
</reference>
<sequence length="74" mass="8566">MRPPVTRYCPLACGTNTRKLPSATGVPPLTPGTTQKMSHVIVEGFKTFEKEQRRFNIPRGEYMVDMFRFWFLLS</sequence>
<evidence type="ECO:0000313" key="1">
    <source>
        <dbReference type="EMBL" id="GFO11118.1"/>
    </source>
</evidence>
<name>A0AAV4AWA8_9GAST</name>
<comment type="caution">
    <text evidence="1">The sequence shown here is derived from an EMBL/GenBank/DDBJ whole genome shotgun (WGS) entry which is preliminary data.</text>
</comment>
<dbReference type="Proteomes" id="UP000735302">
    <property type="component" value="Unassembled WGS sequence"/>
</dbReference>
<protein>
    <submittedName>
        <fullName evidence="1">Protein c-ets-1-b-like isoform x1</fullName>
    </submittedName>
</protein>
<accession>A0AAV4AWA8</accession>